<evidence type="ECO:0000313" key="2">
    <source>
        <dbReference type="EMBL" id="SEV93750.1"/>
    </source>
</evidence>
<evidence type="ECO:0000256" key="1">
    <source>
        <dbReference type="SAM" id="SignalP"/>
    </source>
</evidence>
<organism evidence="2 3">
    <name type="scientific">Roseivirga pacifica</name>
    <dbReference type="NCBI Taxonomy" id="1267423"/>
    <lineage>
        <taxon>Bacteria</taxon>
        <taxon>Pseudomonadati</taxon>
        <taxon>Bacteroidota</taxon>
        <taxon>Cytophagia</taxon>
        <taxon>Cytophagales</taxon>
        <taxon>Roseivirgaceae</taxon>
        <taxon>Roseivirga</taxon>
    </lineage>
</organism>
<evidence type="ECO:0000313" key="3">
    <source>
        <dbReference type="Proteomes" id="UP000199437"/>
    </source>
</evidence>
<sequence>MNNVKRTLFVMVLLVVAVSAKAQNSDIRTIFDSKGERSNGGYGGITTGYSKIADRDALLVGGQGAWLINHQFGIGLAGTGFMTEREFDSELNNRYLVTGGYGGLMLEFIAFPQSPIHLSFPLVVGAGGVSYSRSTRDYELGFSEDSQAFFVVEPGAEIEMNVISFMRLSFGVKYRFTSDIDLTYLNSGDRILEQDALRGLTGTVALKFGKF</sequence>
<dbReference type="STRING" id="1267423.SAMN05216290_0796"/>
<dbReference type="AlphaFoldDB" id="A0A1I0MY72"/>
<proteinExistence type="predicted"/>
<dbReference type="RefSeq" id="WP_090257098.1">
    <property type="nucleotide sequence ID" value="NZ_FOIR01000001.1"/>
</dbReference>
<dbReference type="GeneID" id="99985534"/>
<keyword evidence="1" id="KW-0732">Signal</keyword>
<feature type="chain" id="PRO_5011440714" description="Outer membrane protein beta-barrel domain-containing protein" evidence="1">
    <location>
        <begin position="23"/>
        <end position="211"/>
    </location>
</feature>
<evidence type="ECO:0008006" key="4">
    <source>
        <dbReference type="Google" id="ProtNLM"/>
    </source>
</evidence>
<dbReference type="EMBL" id="FOIR01000001">
    <property type="protein sequence ID" value="SEV93750.1"/>
    <property type="molecule type" value="Genomic_DNA"/>
</dbReference>
<gene>
    <name evidence="2" type="ORF">SAMN05216290_0796</name>
</gene>
<dbReference type="Proteomes" id="UP000199437">
    <property type="component" value="Unassembled WGS sequence"/>
</dbReference>
<feature type="signal peptide" evidence="1">
    <location>
        <begin position="1"/>
        <end position="22"/>
    </location>
</feature>
<name>A0A1I0MY72_9BACT</name>
<keyword evidence="3" id="KW-1185">Reference proteome</keyword>
<reference evidence="3" key="1">
    <citation type="submission" date="2016-10" db="EMBL/GenBank/DDBJ databases">
        <authorList>
            <person name="Varghese N."/>
            <person name="Submissions S."/>
        </authorList>
    </citation>
    <scope>NUCLEOTIDE SEQUENCE [LARGE SCALE GENOMIC DNA]</scope>
    <source>
        <strain evidence="3">CGMCC 1.12402</strain>
    </source>
</reference>
<protein>
    <recommendedName>
        <fullName evidence="4">Outer membrane protein beta-barrel domain-containing protein</fullName>
    </recommendedName>
</protein>
<dbReference type="OrthoDB" id="1122635at2"/>
<accession>A0A1I0MY72</accession>